<name>A0A8K1FQZ4_PYTOL</name>
<protein>
    <submittedName>
        <fullName evidence="2">Uncharacterized protein</fullName>
    </submittedName>
</protein>
<dbReference type="AlphaFoldDB" id="A0A8K1FQZ4"/>
<dbReference type="Proteomes" id="UP000794436">
    <property type="component" value="Unassembled WGS sequence"/>
</dbReference>
<proteinExistence type="predicted"/>
<feature type="region of interest" description="Disordered" evidence="1">
    <location>
        <begin position="193"/>
        <end position="213"/>
    </location>
</feature>
<accession>A0A8K1FQZ4</accession>
<feature type="compositionally biased region" description="Pro residues" evidence="1">
    <location>
        <begin position="197"/>
        <end position="208"/>
    </location>
</feature>
<dbReference type="EMBL" id="SPLM01000002">
    <property type="protein sequence ID" value="TMW68447.1"/>
    <property type="molecule type" value="Genomic_DNA"/>
</dbReference>
<reference evidence="2" key="1">
    <citation type="submission" date="2019-03" db="EMBL/GenBank/DDBJ databases">
        <title>Long read genome sequence of the mycoparasitic Pythium oligandrum ATCC 38472 isolated from sugarbeet rhizosphere.</title>
        <authorList>
            <person name="Gaulin E."/>
        </authorList>
    </citation>
    <scope>NUCLEOTIDE SEQUENCE</scope>
    <source>
        <strain evidence="2">ATCC 38472_TT</strain>
    </source>
</reference>
<evidence type="ECO:0000313" key="3">
    <source>
        <dbReference type="Proteomes" id="UP000794436"/>
    </source>
</evidence>
<gene>
    <name evidence="2" type="ORF">Poli38472_005915</name>
</gene>
<evidence type="ECO:0000256" key="1">
    <source>
        <dbReference type="SAM" id="MobiDB-lite"/>
    </source>
</evidence>
<feature type="region of interest" description="Disordered" evidence="1">
    <location>
        <begin position="281"/>
        <end position="300"/>
    </location>
</feature>
<feature type="compositionally biased region" description="Polar residues" evidence="1">
    <location>
        <begin position="287"/>
        <end position="300"/>
    </location>
</feature>
<organism evidence="2 3">
    <name type="scientific">Pythium oligandrum</name>
    <name type="common">Mycoparasitic fungus</name>
    <dbReference type="NCBI Taxonomy" id="41045"/>
    <lineage>
        <taxon>Eukaryota</taxon>
        <taxon>Sar</taxon>
        <taxon>Stramenopiles</taxon>
        <taxon>Oomycota</taxon>
        <taxon>Peronosporomycetes</taxon>
        <taxon>Pythiales</taxon>
        <taxon>Pythiaceae</taxon>
        <taxon>Pythium</taxon>
    </lineage>
</organism>
<keyword evidence="3" id="KW-1185">Reference proteome</keyword>
<sequence>MATHAFLQTRVLRIEEYREEMRRLPLSQGERIQRYGTTNAPIPIPLSIGETVEMYEQRFHRWLAKLRVRVSELKHDVQRERSLWCNFARLNAKGKLPANCLYQHVTRLRIQERLGDPIRRPGIQEDSSSSAFAFPQECSALIPTASATLEASIAAYTDCGCRSCITQCVTRMTVSIAGIEDVLQRKQQHIPVEARTPRPPCPPPPTQPPTRIIESPKTSTKRVFALDVSSIGHASKRARLLERAPSTQSPQPISLALEDPIETRLISQYDILNERVLANERTAAPDEQTTATQHGTSLLTSESDTRNAALSIAIVYLYRKDQEELEKIVDISNECDWREPVRNCHKECADIAAQLKATQLALTETKAQLHHHATQSLTQLDDHRVRQLTELGERQRRYERELVRLRHTRRQTFTTIARVDALVRQLIRTVLAMGTVRT</sequence>
<comment type="caution">
    <text evidence="2">The sequence shown here is derived from an EMBL/GenBank/DDBJ whole genome shotgun (WGS) entry which is preliminary data.</text>
</comment>
<evidence type="ECO:0000313" key="2">
    <source>
        <dbReference type="EMBL" id="TMW68447.1"/>
    </source>
</evidence>